<dbReference type="Proteomes" id="UP001296776">
    <property type="component" value="Unassembled WGS sequence"/>
</dbReference>
<dbReference type="FunFam" id="3.40.430.10:FF:000001">
    <property type="entry name" value="Dihydrofolate reductase"/>
    <property type="match status" value="1"/>
</dbReference>
<dbReference type="PANTHER" id="PTHR48069">
    <property type="entry name" value="DIHYDROFOLATE REDUCTASE"/>
    <property type="match status" value="1"/>
</dbReference>
<name>A0AAJ0XBG0_9GAMM</name>
<dbReference type="PANTHER" id="PTHR48069:SF3">
    <property type="entry name" value="DIHYDROFOLATE REDUCTASE"/>
    <property type="match status" value="1"/>
</dbReference>
<dbReference type="InterPro" id="IPR012259">
    <property type="entry name" value="DHFR"/>
</dbReference>
<dbReference type="PRINTS" id="PR00070">
    <property type="entry name" value="DHFR"/>
</dbReference>
<comment type="function">
    <text evidence="7 8">Key enzyme in folate metabolism. Catalyzes an essential reaction for de novo glycine and purine synthesis, and for DNA precursor synthesis.</text>
</comment>
<evidence type="ECO:0000256" key="6">
    <source>
        <dbReference type="ARBA" id="ARBA00023002"/>
    </source>
</evidence>
<dbReference type="Pfam" id="PF00186">
    <property type="entry name" value="DHFR_1"/>
    <property type="match status" value="1"/>
</dbReference>
<dbReference type="PIRSF" id="PIRSF000194">
    <property type="entry name" value="DHFR"/>
    <property type="match status" value="1"/>
</dbReference>
<evidence type="ECO:0000313" key="12">
    <source>
        <dbReference type="Proteomes" id="UP001296776"/>
    </source>
</evidence>
<evidence type="ECO:0000256" key="8">
    <source>
        <dbReference type="PIRNR" id="PIRNR000194"/>
    </source>
</evidence>
<comment type="similarity">
    <text evidence="2 8 9">Belongs to the dihydrofolate reductase family.</text>
</comment>
<keyword evidence="6 8" id="KW-0560">Oxidoreductase</keyword>
<dbReference type="GO" id="GO:0006730">
    <property type="term" value="P:one-carbon metabolic process"/>
    <property type="evidence" value="ECO:0007669"/>
    <property type="project" value="UniProtKB-KW"/>
</dbReference>
<evidence type="ECO:0000256" key="5">
    <source>
        <dbReference type="ARBA" id="ARBA00022857"/>
    </source>
</evidence>
<evidence type="ECO:0000256" key="4">
    <source>
        <dbReference type="ARBA" id="ARBA00022563"/>
    </source>
</evidence>
<proteinExistence type="inferred from homology"/>
<evidence type="ECO:0000256" key="3">
    <source>
        <dbReference type="ARBA" id="ARBA00012856"/>
    </source>
</evidence>
<evidence type="ECO:0000256" key="9">
    <source>
        <dbReference type="RuleBase" id="RU004474"/>
    </source>
</evidence>
<reference evidence="11" key="1">
    <citation type="submission" date="2017-08" db="EMBL/GenBank/DDBJ databases">
        <authorList>
            <person name="Imhoff J.F."/>
            <person name="Rahn T."/>
            <person name="Kuenzel S."/>
            <person name="Neulinger S.C."/>
        </authorList>
    </citation>
    <scope>NUCLEOTIDE SEQUENCE</scope>
    <source>
        <strain evidence="11">DSM 11080</strain>
    </source>
</reference>
<evidence type="ECO:0000259" key="10">
    <source>
        <dbReference type="PROSITE" id="PS51330"/>
    </source>
</evidence>
<sequence length="194" mass="21637">MGTGAQIVLIAAMAHDRVIGRANTLPWRLPADLAHFKRHTLDKPIIMGRRTWESLPGLLPRRRHIVVSTDPGFAPPQAEVARSPQAAVDLAAPAAEIMIVGGASIYQALLPRADRMLLTLIDAEIDGDACFPAWAPSQWREIARERRPRDAANPYDLEFVTLERRAGDKVDDGSEDTIEAVEDWLYWTSRGYEF</sequence>
<evidence type="ECO:0000313" key="11">
    <source>
        <dbReference type="EMBL" id="MBK1705907.1"/>
    </source>
</evidence>
<dbReference type="Gene3D" id="3.40.430.10">
    <property type="entry name" value="Dihydrofolate Reductase, subunit A"/>
    <property type="match status" value="1"/>
</dbReference>
<dbReference type="GO" id="GO:0046452">
    <property type="term" value="P:dihydrofolate metabolic process"/>
    <property type="evidence" value="ECO:0007669"/>
    <property type="project" value="TreeGrafter"/>
</dbReference>
<dbReference type="PROSITE" id="PS51330">
    <property type="entry name" value="DHFR_2"/>
    <property type="match status" value="1"/>
</dbReference>
<dbReference type="RefSeq" id="WP_200347197.1">
    <property type="nucleotide sequence ID" value="NZ_NRSJ01000030.1"/>
</dbReference>
<dbReference type="EMBL" id="NRSJ01000030">
    <property type="protein sequence ID" value="MBK1705907.1"/>
    <property type="molecule type" value="Genomic_DNA"/>
</dbReference>
<reference evidence="11" key="2">
    <citation type="journal article" date="2020" name="Microorganisms">
        <title>Osmotic Adaptation and Compatible Solute Biosynthesis of Phototrophic Bacteria as Revealed from Genome Analyses.</title>
        <authorList>
            <person name="Imhoff J.F."/>
            <person name="Rahn T."/>
            <person name="Kunzel S."/>
            <person name="Keller A."/>
            <person name="Neulinger S.C."/>
        </authorList>
    </citation>
    <scope>NUCLEOTIDE SEQUENCE</scope>
    <source>
        <strain evidence="11">DSM 11080</strain>
    </source>
</reference>
<evidence type="ECO:0000256" key="1">
    <source>
        <dbReference type="ARBA" id="ARBA00004903"/>
    </source>
</evidence>
<dbReference type="GO" id="GO:0070401">
    <property type="term" value="F:NADP+ binding"/>
    <property type="evidence" value="ECO:0007669"/>
    <property type="project" value="UniProtKB-ARBA"/>
</dbReference>
<dbReference type="SUPFAM" id="SSF53597">
    <property type="entry name" value="Dihydrofolate reductase-like"/>
    <property type="match status" value="1"/>
</dbReference>
<dbReference type="AlphaFoldDB" id="A0AAJ0XBG0"/>
<evidence type="ECO:0000256" key="2">
    <source>
        <dbReference type="ARBA" id="ARBA00009539"/>
    </source>
</evidence>
<dbReference type="GO" id="GO:0046654">
    <property type="term" value="P:tetrahydrofolate biosynthetic process"/>
    <property type="evidence" value="ECO:0007669"/>
    <property type="project" value="InterPro"/>
</dbReference>
<dbReference type="Gene3D" id="6.10.140.400">
    <property type="match status" value="1"/>
</dbReference>
<gene>
    <name evidence="11" type="ORF">CKO40_15430</name>
</gene>
<feature type="domain" description="DHFR" evidence="10">
    <location>
        <begin position="6"/>
        <end position="164"/>
    </location>
</feature>
<keyword evidence="4 8" id="KW-0554">One-carbon metabolism</keyword>
<comment type="catalytic activity">
    <reaction evidence="8">
        <text>(6S)-5,6,7,8-tetrahydrofolate + NADP(+) = 7,8-dihydrofolate + NADPH + H(+)</text>
        <dbReference type="Rhea" id="RHEA:15009"/>
        <dbReference type="ChEBI" id="CHEBI:15378"/>
        <dbReference type="ChEBI" id="CHEBI:57451"/>
        <dbReference type="ChEBI" id="CHEBI:57453"/>
        <dbReference type="ChEBI" id="CHEBI:57783"/>
        <dbReference type="ChEBI" id="CHEBI:58349"/>
        <dbReference type="EC" id="1.5.1.3"/>
    </reaction>
</comment>
<comment type="caution">
    <text evidence="11">The sequence shown here is derived from an EMBL/GenBank/DDBJ whole genome shotgun (WGS) entry which is preliminary data.</text>
</comment>
<keyword evidence="12" id="KW-1185">Reference proteome</keyword>
<comment type="pathway">
    <text evidence="1 8">Cofactor biosynthesis; tetrahydrofolate biosynthesis; 5,6,7,8-tetrahydrofolate from 7,8-dihydrofolate: step 1/1.</text>
</comment>
<dbReference type="GO" id="GO:0004146">
    <property type="term" value="F:dihydrofolate reductase activity"/>
    <property type="evidence" value="ECO:0007669"/>
    <property type="project" value="UniProtKB-EC"/>
</dbReference>
<accession>A0AAJ0XBG0</accession>
<dbReference type="InterPro" id="IPR017925">
    <property type="entry name" value="DHFR_CS"/>
</dbReference>
<dbReference type="GO" id="GO:0046655">
    <property type="term" value="P:folic acid metabolic process"/>
    <property type="evidence" value="ECO:0007669"/>
    <property type="project" value="TreeGrafter"/>
</dbReference>
<dbReference type="InterPro" id="IPR024072">
    <property type="entry name" value="DHFR-like_dom_sf"/>
</dbReference>
<dbReference type="EC" id="1.5.1.3" evidence="3 8"/>
<dbReference type="InterPro" id="IPR001796">
    <property type="entry name" value="DHFR_dom"/>
</dbReference>
<dbReference type="CDD" id="cd00209">
    <property type="entry name" value="DHFR"/>
    <property type="match status" value="1"/>
</dbReference>
<dbReference type="PROSITE" id="PS00075">
    <property type="entry name" value="DHFR_1"/>
    <property type="match status" value="1"/>
</dbReference>
<organism evidence="11 12">
    <name type="scientific">Halochromatium glycolicum</name>
    <dbReference type="NCBI Taxonomy" id="85075"/>
    <lineage>
        <taxon>Bacteria</taxon>
        <taxon>Pseudomonadati</taxon>
        <taxon>Pseudomonadota</taxon>
        <taxon>Gammaproteobacteria</taxon>
        <taxon>Chromatiales</taxon>
        <taxon>Chromatiaceae</taxon>
        <taxon>Halochromatium</taxon>
    </lineage>
</organism>
<dbReference type="GO" id="GO:0005829">
    <property type="term" value="C:cytosol"/>
    <property type="evidence" value="ECO:0007669"/>
    <property type="project" value="TreeGrafter"/>
</dbReference>
<evidence type="ECO:0000256" key="7">
    <source>
        <dbReference type="ARBA" id="ARBA00025067"/>
    </source>
</evidence>
<keyword evidence="5 8" id="KW-0521">NADP</keyword>
<protein>
    <recommendedName>
        <fullName evidence="3 8">Dihydrofolate reductase</fullName>
        <ecNumber evidence="3 8">1.5.1.3</ecNumber>
    </recommendedName>
</protein>